<dbReference type="STRING" id="1122949.GCA_000378725_01704"/>
<protein>
    <submittedName>
        <fullName evidence="2">Thioredoxin</fullName>
    </submittedName>
</protein>
<dbReference type="PANTHER" id="PTHR35340">
    <property type="entry name" value="PQQ ENZYME REPEAT PROTEIN-RELATED"/>
    <property type="match status" value="1"/>
</dbReference>
<dbReference type="Proteomes" id="UP000255517">
    <property type="component" value="Unassembled WGS sequence"/>
</dbReference>
<dbReference type="InterPro" id="IPR010262">
    <property type="entry name" value="Arylsulfotransferase_bact"/>
</dbReference>
<gene>
    <name evidence="2" type="primary">trxA</name>
    <name evidence="2" type="ORF">NCTC13149_01622</name>
</gene>
<sequence>MRIYPRGTVLYNKDKAYNGINLISAAKDGVLLISMCGDELARYNLNPMPAKMLSNGNIISPTEFRTSDFGVSDGISLVEINKEGKILWEFSRNKFIKDRGYKEKWMARVHSDFQRQGHALDYCHSYKEFQTNKTLMLTHDSVHVSSISDKDLLDDVILEVDDCGNILWKFSFSEHFDELNFSEEAKNVIYRNPNLRITENPIGNYLDLTSISYLGANKWYDMGDSRFHPDNILFTARAANIIGIIDRKKNKIVYTLGPGLDKYSKFSPIIGSAFATLIPKGLEGEGNLLIYDNGGPCGYGPATIFAPKGLFPFVRGYTRILELNPLTLDINWMVDPRDFGFSIPLRGYKFYSPYGGNLERLPNGNTLITLTTEGMALEVTREKELVWLWTSPYRMDTENMLNNSLVYRVYRYPYNYWGIDDYPEREIKEINQSYFKLPGAGEFSTAKPINVEGAELNKDIDPLSQESESLKELRVSKEIYSRNHHRIKTISSYDFYEKTKNLTGIVIFGAIRCTHCGPLIELMTDLLDEEFPKISCYYLDIDANNSIARNLEITSIPLVNFYKNGELVYYFKGENTYDNIADVIDKYLI</sequence>
<accession>A0A379C7T7</accession>
<evidence type="ECO:0000313" key="3">
    <source>
        <dbReference type="Proteomes" id="UP000255517"/>
    </source>
</evidence>
<proteinExistence type="predicted"/>
<dbReference type="InterPro" id="IPR013766">
    <property type="entry name" value="Thioredoxin_domain"/>
</dbReference>
<dbReference type="AlphaFoldDB" id="A0A379C7T7"/>
<organism evidence="2 3">
    <name type="scientific">Peptoniphilus lacrimalis</name>
    <dbReference type="NCBI Taxonomy" id="33031"/>
    <lineage>
        <taxon>Bacteria</taxon>
        <taxon>Bacillati</taxon>
        <taxon>Bacillota</taxon>
        <taxon>Tissierellia</taxon>
        <taxon>Tissierellales</taxon>
        <taxon>Peptoniphilaceae</taxon>
        <taxon>Peptoniphilus</taxon>
    </lineage>
</organism>
<dbReference type="InterPro" id="IPR036249">
    <property type="entry name" value="Thioredoxin-like_sf"/>
</dbReference>
<dbReference type="PANTHER" id="PTHR35340:SF5">
    <property type="entry name" value="ASST-DOMAIN-CONTAINING PROTEIN"/>
    <property type="match status" value="1"/>
</dbReference>
<name>A0A379C7T7_9FIRM</name>
<dbReference type="Pfam" id="PF05935">
    <property type="entry name" value="Arylsulfotrans"/>
    <property type="match status" value="1"/>
</dbReference>
<dbReference type="Gene3D" id="3.40.30.10">
    <property type="entry name" value="Glutaredoxin"/>
    <property type="match status" value="1"/>
</dbReference>
<dbReference type="GO" id="GO:0004062">
    <property type="term" value="F:aryl sulfotransferase activity"/>
    <property type="evidence" value="ECO:0007669"/>
    <property type="project" value="InterPro"/>
</dbReference>
<dbReference type="OrthoDB" id="264813at2"/>
<evidence type="ECO:0000259" key="1">
    <source>
        <dbReference type="PROSITE" id="PS51352"/>
    </source>
</evidence>
<dbReference type="RefSeq" id="WP_009345724.1">
    <property type="nucleotide sequence ID" value="NZ_CAMUOS010000006.1"/>
</dbReference>
<dbReference type="InterPro" id="IPR053143">
    <property type="entry name" value="Arylsulfate_ST"/>
</dbReference>
<dbReference type="Pfam" id="PF00085">
    <property type="entry name" value="Thioredoxin"/>
    <property type="match status" value="1"/>
</dbReference>
<reference evidence="2 3" key="1">
    <citation type="submission" date="2018-06" db="EMBL/GenBank/DDBJ databases">
        <authorList>
            <consortium name="Pathogen Informatics"/>
            <person name="Doyle S."/>
        </authorList>
    </citation>
    <scope>NUCLEOTIDE SEQUENCE [LARGE SCALE GENOMIC DNA]</scope>
    <source>
        <strain evidence="2 3">NCTC13149</strain>
    </source>
</reference>
<dbReference type="EMBL" id="UGSZ01000001">
    <property type="protein sequence ID" value="SUB57765.1"/>
    <property type="molecule type" value="Genomic_DNA"/>
</dbReference>
<feature type="domain" description="Thioredoxin" evidence="1">
    <location>
        <begin position="454"/>
        <end position="589"/>
    </location>
</feature>
<evidence type="ECO:0000313" key="2">
    <source>
        <dbReference type="EMBL" id="SUB57765.1"/>
    </source>
</evidence>
<dbReference type="PROSITE" id="PS51352">
    <property type="entry name" value="THIOREDOXIN_2"/>
    <property type="match status" value="1"/>
</dbReference>
<dbReference type="CDD" id="cd02947">
    <property type="entry name" value="TRX_family"/>
    <property type="match status" value="1"/>
</dbReference>
<dbReference type="SUPFAM" id="SSF52833">
    <property type="entry name" value="Thioredoxin-like"/>
    <property type="match status" value="1"/>
</dbReference>